<dbReference type="InterPro" id="IPR002202">
    <property type="entry name" value="HMG_CoA_Rdtase"/>
</dbReference>
<sequence length="791" mass="78352">MDKTHQHESLQLCFPFLRSGTCGITCVPGTAQQVIIQAVLNGGTRKPRGVVESLQFEEHNTGYRSEESIIISIMSAADRADGSKTTICCHGTQIVVASSAVANEATQAAAASTGAAVAANNIAEAAKDAATAASTEAVGAQLAANAHELSAANQAAIANGAQMNAASLEANAHAERTEAEEARRVAQMANLRAAQAEARAQADELAAAQRLVTAGAAGAQAAQQSHEAAVAQQAANAANLEAAVASKQAASASDAANAANAASNVLTRDALVARQAESLAAATTAPVAAAATMDAAAAAESVAAKQAVTDAAVGSTIAANTAANVAATNAGTNAASIMNAAKGGPLSIAGNVPQMAHAAMNWMGQHVTNSLGNTVGNLLSSAGGNPIGKAVGNMLSGGAGGNPIGNAVGHMLGNGGNPIGNAVGHMLSGGAGGNPIGNAVGNMLSGGANPLGNALSGVSGLMGSHEQMLGGAGRMIENFMSQHGVGLLGGAGSTLAGGAGHILGGVGNTLASVVSKPGSLLAQHSGGATNLLKGLGAPLAAATATKAAVDTTTRAIEHTSAVGAEQHRANEITNMAHEAQAGEYAGMAAATPSHARQLAQPTTTTYSTIDYSPPITTIAGTIMPVRTNINSYVPPASVPIPVTTTSVYTPPIGVTRFDYTQRSPLSHYTTTMRRINAVPPMISDAARLGVSEVIRSSYGFPGSTATMAINGVPTATTAETLGATAIRPALAATQTGAALRAMGSTGTFAAGSSMYPMSATGALNRPYMDATMGRNFAMLPPTMAGRMRFMA</sequence>
<keyword evidence="1" id="KW-0175">Coiled coil</keyword>
<name>A0ABQ7SAD6_9ACAR</name>
<dbReference type="PROSITE" id="PS50065">
    <property type="entry name" value="HMG_COA_REDUCTASE_4"/>
    <property type="match status" value="1"/>
</dbReference>
<dbReference type="EMBL" id="JAIFTH010000163">
    <property type="protein sequence ID" value="KAG9510371.1"/>
    <property type="molecule type" value="Genomic_DNA"/>
</dbReference>
<feature type="coiled-coil region" evidence="1">
    <location>
        <begin position="165"/>
        <end position="211"/>
    </location>
</feature>
<reference evidence="2 3" key="1">
    <citation type="submission" date="2020-10" db="EMBL/GenBank/DDBJ databases">
        <authorList>
            <person name="Klimov P.B."/>
            <person name="Dyachkov S.M."/>
            <person name="Chetverikov P.E."/>
        </authorList>
    </citation>
    <scope>NUCLEOTIDE SEQUENCE [LARGE SCALE GENOMIC DNA]</scope>
    <source>
        <strain evidence="2">BMOC 18-1129-001#AD2665</strain>
        <tissue evidence="2">Entire mites</tissue>
    </source>
</reference>
<evidence type="ECO:0000313" key="2">
    <source>
        <dbReference type="EMBL" id="KAG9510371.1"/>
    </source>
</evidence>
<evidence type="ECO:0000256" key="1">
    <source>
        <dbReference type="SAM" id="Coils"/>
    </source>
</evidence>
<dbReference type="Proteomes" id="UP000825002">
    <property type="component" value="Unassembled WGS sequence"/>
</dbReference>
<keyword evidence="3" id="KW-1185">Reference proteome</keyword>
<protein>
    <submittedName>
        <fullName evidence="2">Uncharacterized protein</fullName>
    </submittedName>
</protein>
<evidence type="ECO:0000313" key="3">
    <source>
        <dbReference type="Proteomes" id="UP000825002"/>
    </source>
</evidence>
<gene>
    <name evidence="2" type="ORF">GZH46_01095</name>
</gene>
<organism evidence="2 3">
    <name type="scientific">Fragariocoptes setiger</name>
    <dbReference type="NCBI Taxonomy" id="1670756"/>
    <lineage>
        <taxon>Eukaryota</taxon>
        <taxon>Metazoa</taxon>
        <taxon>Ecdysozoa</taxon>
        <taxon>Arthropoda</taxon>
        <taxon>Chelicerata</taxon>
        <taxon>Arachnida</taxon>
        <taxon>Acari</taxon>
        <taxon>Acariformes</taxon>
        <taxon>Trombidiformes</taxon>
        <taxon>Prostigmata</taxon>
        <taxon>Eupodina</taxon>
        <taxon>Eriophyoidea</taxon>
        <taxon>Phytoptidae</taxon>
        <taxon>Fragariocoptes</taxon>
    </lineage>
</organism>
<proteinExistence type="predicted"/>
<accession>A0ABQ7SAD6</accession>
<comment type="caution">
    <text evidence="2">The sequence shown here is derived from an EMBL/GenBank/DDBJ whole genome shotgun (WGS) entry which is preliminary data.</text>
</comment>